<dbReference type="PANTHER" id="PTHR48008">
    <property type="entry name" value="LEUCINE-RICH REPEAT RECEPTOR-LIKE PROTEIN KINASE IMK3-RELATED"/>
    <property type="match status" value="1"/>
</dbReference>
<dbReference type="HOGENOM" id="CLU_000288_21_9_1"/>
<dbReference type="Gene3D" id="1.10.510.10">
    <property type="entry name" value="Transferase(Phosphotransferase) domain 1"/>
    <property type="match status" value="1"/>
</dbReference>
<dbReference type="EnsemblPlants" id="KQK95269">
    <property type="protein sequence ID" value="KQK95269"/>
    <property type="gene ID" value="SETIT_027854mg"/>
</dbReference>
<dbReference type="EMBL" id="AGNK02005127">
    <property type="status" value="NOT_ANNOTATED_CDS"/>
    <property type="molecule type" value="Genomic_DNA"/>
</dbReference>
<proteinExistence type="predicted"/>
<gene>
    <name evidence="1" type="ORF">SETIT_8G182800v2</name>
</gene>
<dbReference type="eggNOG" id="ENOG502QPYS">
    <property type="taxonomic scope" value="Eukaryota"/>
</dbReference>
<dbReference type="EMBL" id="CM003535">
    <property type="protein sequence ID" value="RCV38937.1"/>
    <property type="molecule type" value="Genomic_DNA"/>
</dbReference>
<evidence type="ECO:0000313" key="1">
    <source>
        <dbReference type="EMBL" id="RCV38937.1"/>
    </source>
</evidence>
<dbReference type="InterPro" id="IPR052451">
    <property type="entry name" value="Ser/Thr_kinase-like"/>
</dbReference>
<sequence>MGKASQKSDVFSFGIMLLEVFTGKRPTDLMFVEGFSLRQWVSQAFPARLIDVVDRKLLQDEEIRHICFDHQTNTSLGSSSFISTSNSILASVFELGLMCSSESVGQRMSMNEVATRLEDIEKDHYYSALVQAMQRHY</sequence>
<dbReference type="OMA" id="MTEYAMG"/>
<dbReference type="Gramene" id="KQK95269">
    <property type="protein sequence ID" value="KQK95269"/>
    <property type="gene ID" value="SETIT_027854mg"/>
</dbReference>
<dbReference type="STRING" id="4555.K3ZMN5"/>
<dbReference type="OrthoDB" id="680062at2759"/>
<keyword evidence="3" id="KW-1185">Reference proteome</keyword>
<evidence type="ECO:0000313" key="3">
    <source>
        <dbReference type="Proteomes" id="UP000004995"/>
    </source>
</evidence>
<dbReference type="SUPFAM" id="SSF56112">
    <property type="entry name" value="Protein kinase-like (PK-like)"/>
    <property type="match status" value="1"/>
</dbReference>
<reference evidence="1 3" key="1">
    <citation type="journal article" date="2012" name="Nat. Biotechnol.">
        <title>Reference genome sequence of the model plant Setaria.</title>
        <authorList>
            <person name="Bennetzen J.L."/>
            <person name="Schmutz J."/>
            <person name="Wang H."/>
            <person name="Percifield R."/>
            <person name="Hawkins J."/>
            <person name="Pontaroli A.C."/>
            <person name="Estep M."/>
            <person name="Feng L."/>
            <person name="Vaughn J.N."/>
            <person name="Grimwood J."/>
            <person name="Jenkins J."/>
            <person name="Barry K."/>
            <person name="Lindquist E."/>
            <person name="Hellsten U."/>
            <person name="Deshpande S."/>
            <person name="Wang X."/>
            <person name="Wu X."/>
            <person name="Mitros T."/>
            <person name="Triplett J."/>
            <person name="Yang X."/>
            <person name="Ye C.Y."/>
            <person name="Mauro-Herrera M."/>
            <person name="Wang L."/>
            <person name="Li P."/>
            <person name="Sharma M."/>
            <person name="Sharma R."/>
            <person name="Ronald P.C."/>
            <person name="Panaud O."/>
            <person name="Kellogg E.A."/>
            <person name="Brutnell T.P."/>
            <person name="Doust A.N."/>
            <person name="Tuskan G.A."/>
            <person name="Rokhsar D."/>
            <person name="Devos K.M."/>
        </authorList>
    </citation>
    <scope>NUCLEOTIDE SEQUENCE [LARGE SCALE GENOMIC DNA]</scope>
    <source>
        <strain evidence="3">cv. Yugu1</strain>
        <strain evidence="1">Yugu1</strain>
    </source>
</reference>
<reference evidence="2" key="3">
    <citation type="submission" date="2018-08" db="UniProtKB">
        <authorList>
            <consortium name="EnsemblPlants"/>
        </authorList>
    </citation>
    <scope>IDENTIFICATION</scope>
    <source>
        <strain evidence="2">Yugu1</strain>
    </source>
</reference>
<dbReference type="PANTHER" id="PTHR48008:SF14">
    <property type="entry name" value="PROTEIN KINASE DOMAIN-CONTAINING PROTEIN"/>
    <property type="match status" value="1"/>
</dbReference>
<dbReference type="Proteomes" id="UP000004995">
    <property type="component" value="Unassembled WGS sequence"/>
</dbReference>
<name>K3ZMN5_SETIT</name>
<protein>
    <submittedName>
        <fullName evidence="1 2">Uncharacterized protein</fullName>
    </submittedName>
</protein>
<dbReference type="AlphaFoldDB" id="K3ZMN5"/>
<evidence type="ECO:0000313" key="2">
    <source>
        <dbReference type="EnsemblPlants" id="KQK95269"/>
    </source>
</evidence>
<organism evidence="1">
    <name type="scientific">Setaria italica</name>
    <name type="common">Foxtail millet</name>
    <name type="synonym">Panicum italicum</name>
    <dbReference type="NCBI Taxonomy" id="4555"/>
    <lineage>
        <taxon>Eukaryota</taxon>
        <taxon>Viridiplantae</taxon>
        <taxon>Streptophyta</taxon>
        <taxon>Embryophyta</taxon>
        <taxon>Tracheophyta</taxon>
        <taxon>Spermatophyta</taxon>
        <taxon>Magnoliopsida</taxon>
        <taxon>Liliopsida</taxon>
        <taxon>Poales</taxon>
        <taxon>Poaceae</taxon>
        <taxon>PACMAD clade</taxon>
        <taxon>Panicoideae</taxon>
        <taxon>Panicodae</taxon>
        <taxon>Paniceae</taxon>
        <taxon>Cenchrinae</taxon>
        <taxon>Setaria</taxon>
    </lineage>
</organism>
<dbReference type="InterPro" id="IPR011009">
    <property type="entry name" value="Kinase-like_dom_sf"/>
</dbReference>
<reference evidence="1" key="2">
    <citation type="submission" date="2015-07" db="EMBL/GenBank/DDBJ databases">
        <authorList>
            <person name="Noorani M."/>
        </authorList>
    </citation>
    <scope>NUCLEOTIDE SEQUENCE</scope>
    <source>
        <strain evidence="1">Yugu1</strain>
    </source>
</reference>
<accession>K3ZMN5</accession>